<dbReference type="PANTHER" id="PTHR43813">
    <property type="entry name" value="ACYL-ACTIVATING ENZYME 16, CHLOROPLASTIC-RELATED"/>
    <property type="match status" value="1"/>
</dbReference>
<dbReference type="GeneID" id="107898043"/>
<feature type="transmembrane region" description="Helical" evidence="1">
    <location>
        <begin position="79"/>
        <end position="105"/>
    </location>
</feature>
<reference evidence="3" key="1">
    <citation type="submission" date="2025-08" db="UniProtKB">
        <authorList>
            <consortium name="RefSeq"/>
        </authorList>
    </citation>
    <scope>IDENTIFICATION</scope>
</reference>
<protein>
    <submittedName>
        <fullName evidence="3">Uncharacterized protein</fullName>
    </submittedName>
</protein>
<keyword evidence="2" id="KW-1185">Reference proteome</keyword>
<evidence type="ECO:0000313" key="3">
    <source>
        <dbReference type="RefSeq" id="XP_040966444.1"/>
    </source>
</evidence>
<dbReference type="RefSeq" id="XP_040966444.1">
    <property type="nucleotide sequence ID" value="XM_041110510.1"/>
</dbReference>
<evidence type="ECO:0000256" key="1">
    <source>
        <dbReference type="SAM" id="Phobius"/>
    </source>
</evidence>
<name>A0ABM3BHA6_GOSHI</name>
<feature type="transmembrane region" description="Helical" evidence="1">
    <location>
        <begin position="125"/>
        <end position="147"/>
    </location>
</feature>
<sequence length="162" mass="18799">MFDYLWSKTIATILWPLHVLPTKFVFKKIRSAIGIQKTAKSEGGGLLTHIEKFYETIGLEVQNGYGLIEHHLALLVDNLIIMFTIHCFALCLKSIEMGLSVSFWLLFRRLISGLDITVSIRVSNLLISICLFFLFVSCVLLRDMFIYHLKQSKRESRWVFRI</sequence>
<keyword evidence="1" id="KW-0812">Transmembrane</keyword>
<gene>
    <name evidence="3" type="primary">LOC107898043</name>
</gene>
<proteinExistence type="predicted"/>
<keyword evidence="1" id="KW-0472">Membrane</keyword>
<dbReference type="InterPro" id="IPR052987">
    <property type="entry name" value="Chloroplast_AMP-bd_Enzymes"/>
</dbReference>
<keyword evidence="1" id="KW-1133">Transmembrane helix</keyword>
<dbReference type="PANTHER" id="PTHR43813:SF1">
    <property type="entry name" value="ACYL-ACTIVATING ENZYME 16, CHLOROPLASTIC-RELATED"/>
    <property type="match status" value="1"/>
</dbReference>
<dbReference type="Proteomes" id="UP000818029">
    <property type="component" value="Unplaced"/>
</dbReference>
<organism evidence="2 3">
    <name type="scientific">Gossypium hirsutum</name>
    <name type="common">Upland cotton</name>
    <name type="synonym">Gossypium mexicanum</name>
    <dbReference type="NCBI Taxonomy" id="3635"/>
    <lineage>
        <taxon>Eukaryota</taxon>
        <taxon>Viridiplantae</taxon>
        <taxon>Streptophyta</taxon>
        <taxon>Embryophyta</taxon>
        <taxon>Tracheophyta</taxon>
        <taxon>Spermatophyta</taxon>
        <taxon>Magnoliopsida</taxon>
        <taxon>eudicotyledons</taxon>
        <taxon>Gunneridae</taxon>
        <taxon>Pentapetalae</taxon>
        <taxon>rosids</taxon>
        <taxon>malvids</taxon>
        <taxon>Malvales</taxon>
        <taxon>Malvaceae</taxon>
        <taxon>Malvoideae</taxon>
        <taxon>Gossypium</taxon>
    </lineage>
</organism>
<accession>A0ABM3BHA6</accession>
<evidence type="ECO:0000313" key="2">
    <source>
        <dbReference type="Proteomes" id="UP000818029"/>
    </source>
</evidence>